<sequence length="185" mass="20696">MNQDKQKIFGVYTPSMLTMKIGLHITQVGSTLKKNLEEALSSKVEGKCNAEGYIKPGSCTIMSYSSGSVNGDFIEFQVVFECYICYPVEGMNIECKVKTITKAGIHGEVVDRENNMPLTVFVARDHHYNDKIFGNVKEGDNIVTSTIGVRFELNDPFICVIAKLIDYQTGNEDRKLKPRINLAED</sequence>
<organism evidence="1">
    <name type="scientific">viral metagenome</name>
    <dbReference type="NCBI Taxonomy" id="1070528"/>
    <lineage>
        <taxon>unclassified sequences</taxon>
        <taxon>metagenomes</taxon>
        <taxon>organismal metagenomes</taxon>
    </lineage>
</organism>
<dbReference type="AlphaFoldDB" id="A0A6C0IMQ0"/>
<proteinExistence type="predicted"/>
<name>A0A6C0IMQ0_9ZZZZ</name>
<evidence type="ECO:0000313" key="1">
    <source>
        <dbReference type="EMBL" id="QHT94501.1"/>
    </source>
</evidence>
<evidence type="ECO:0008006" key="2">
    <source>
        <dbReference type="Google" id="ProtNLM"/>
    </source>
</evidence>
<dbReference type="EMBL" id="MN740223">
    <property type="protein sequence ID" value="QHT94501.1"/>
    <property type="molecule type" value="Genomic_DNA"/>
</dbReference>
<reference evidence="1" key="1">
    <citation type="journal article" date="2020" name="Nature">
        <title>Giant virus diversity and host interactions through global metagenomics.</title>
        <authorList>
            <person name="Schulz F."/>
            <person name="Roux S."/>
            <person name="Paez-Espino D."/>
            <person name="Jungbluth S."/>
            <person name="Walsh D.A."/>
            <person name="Denef V.J."/>
            <person name="McMahon K.D."/>
            <person name="Konstantinidis K.T."/>
            <person name="Eloe-Fadrosh E.A."/>
            <person name="Kyrpides N.C."/>
            <person name="Woyke T."/>
        </authorList>
    </citation>
    <scope>NUCLEOTIDE SEQUENCE</scope>
    <source>
        <strain evidence="1">GVMAG-M-3300024258-28</strain>
    </source>
</reference>
<protein>
    <recommendedName>
        <fullName evidence="2">S1 motif domain-containing protein</fullName>
    </recommendedName>
</protein>
<accession>A0A6C0IMQ0</accession>